<name>A0A1M5X7A2_9GAMM</name>
<keyword evidence="1" id="KW-0732">Signal</keyword>
<protein>
    <submittedName>
        <fullName evidence="2">Uncharacterized protein</fullName>
    </submittedName>
</protein>
<evidence type="ECO:0000313" key="2">
    <source>
        <dbReference type="EMBL" id="SHH95669.1"/>
    </source>
</evidence>
<organism evidence="2 3">
    <name type="scientific">Ferrimonas marina</name>
    <dbReference type="NCBI Taxonomy" id="299255"/>
    <lineage>
        <taxon>Bacteria</taxon>
        <taxon>Pseudomonadati</taxon>
        <taxon>Pseudomonadota</taxon>
        <taxon>Gammaproteobacteria</taxon>
        <taxon>Alteromonadales</taxon>
        <taxon>Ferrimonadaceae</taxon>
        <taxon>Ferrimonas</taxon>
    </lineage>
</organism>
<dbReference type="EMBL" id="FQXG01000005">
    <property type="protein sequence ID" value="SHH95669.1"/>
    <property type="molecule type" value="Genomic_DNA"/>
</dbReference>
<dbReference type="STRING" id="299255.SAMN02745129_3292"/>
<evidence type="ECO:0000256" key="1">
    <source>
        <dbReference type="SAM" id="SignalP"/>
    </source>
</evidence>
<reference evidence="2 3" key="1">
    <citation type="submission" date="2016-11" db="EMBL/GenBank/DDBJ databases">
        <authorList>
            <person name="Jaros S."/>
            <person name="Januszkiewicz K."/>
            <person name="Wedrychowicz H."/>
        </authorList>
    </citation>
    <scope>NUCLEOTIDE SEQUENCE [LARGE SCALE GENOMIC DNA]</scope>
    <source>
        <strain evidence="2 3">DSM 16917</strain>
    </source>
</reference>
<feature type="signal peptide" evidence="1">
    <location>
        <begin position="1"/>
        <end position="24"/>
    </location>
</feature>
<accession>A0A1M5X7A2</accession>
<feature type="chain" id="PRO_5009914860" evidence="1">
    <location>
        <begin position="25"/>
        <end position="141"/>
    </location>
</feature>
<gene>
    <name evidence="2" type="ORF">SAMN02745129_3292</name>
</gene>
<keyword evidence="3" id="KW-1185">Reference proteome</keyword>
<sequence>MKALRAATLGAAMALVLSPLQALADPDGNQEIKYDNRTLKACFLDENDSEVNISIVLDELWLRNGTDHSVFYKPESHKLQKDSFSGRLTCPKISGPGVKFIGGGKVSVTVDCDYKWPRNGDAKYETSVVMVRNGPACDVPE</sequence>
<proteinExistence type="predicted"/>
<dbReference type="OrthoDB" id="10019313at2"/>
<evidence type="ECO:0000313" key="3">
    <source>
        <dbReference type="Proteomes" id="UP000184268"/>
    </source>
</evidence>
<dbReference type="Proteomes" id="UP000184268">
    <property type="component" value="Unassembled WGS sequence"/>
</dbReference>
<dbReference type="RefSeq" id="WP_067664069.1">
    <property type="nucleotide sequence ID" value="NZ_FQXG01000005.1"/>
</dbReference>
<dbReference type="AlphaFoldDB" id="A0A1M5X7A2"/>